<name>A0A914WB00_9BILA</name>
<dbReference type="PROSITE" id="PS00375">
    <property type="entry name" value="UDPGT"/>
    <property type="match status" value="1"/>
</dbReference>
<dbReference type="InterPro" id="IPR000873">
    <property type="entry name" value="AMP-dep_synth/lig_dom"/>
</dbReference>
<dbReference type="Pfam" id="PF00501">
    <property type="entry name" value="AMP-binding"/>
    <property type="match status" value="1"/>
</dbReference>
<evidence type="ECO:0000256" key="8">
    <source>
        <dbReference type="ARBA" id="ARBA00023140"/>
    </source>
</evidence>
<evidence type="ECO:0000256" key="2">
    <source>
        <dbReference type="ARBA" id="ARBA00006432"/>
    </source>
</evidence>
<dbReference type="GO" id="GO:0015020">
    <property type="term" value="F:glucuronosyltransferase activity"/>
    <property type="evidence" value="ECO:0007669"/>
    <property type="project" value="UniProtKB-EC"/>
</dbReference>
<protein>
    <recommendedName>
        <fullName evidence="4">glucuronosyltransferase</fullName>
        <ecNumber evidence="4">2.4.1.17</ecNumber>
    </recommendedName>
</protein>
<dbReference type="Gene3D" id="3.40.50.2000">
    <property type="entry name" value="Glycogen Phosphorylase B"/>
    <property type="match status" value="2"/>
</dbReference>
<accession>A0A914WB00</accession>
<keyword evidence="13" id="KW-1185">Reference proteome</keyword>
<dbReference type="Gene3D" id="3.30.300.30">
    <property type="match status" value="1"/>
</dbReference>
<evidence type="ECO:0000256" key="4">
    <source>
        <dbReference type="ARBA" id="ARBA00012544"/>
    </source>
</evidence>
<evidence type="ECO:0000256" key="1">
    <source>
        <dbReference type="ARBA" id="ARBA00004275"/>
    </source>
</evidence>
<dbReference type="GO" id="GO:0005777">
    <property type="term" value="C:peroxisome"/>
    <property type="evidence" value="ECO:0007669"/>
    <property type="project" value="UniProtKB-SubCell"/>
</dbReference>
<dbReference type="WBParaSite" id="PSAMB.scaffold3729size17105.g22322.t1">
    <property type="protein sequence ID" value="PSAMB.scaffold3729size17105.g22322.t1"/>
    <property type="gene ID" value="PSAMB.scaffold3729size17105.g22322"/>
</dbReference>
<evidence type="ECO:0000259" key="12">
    <source>
        <dbReference type="Pfam" id="PF13193"/>
    </source>
</evidence>
<proteinExistence type="inferred from homology"/>
<dbReference type="Pfam" id="PF13193">
    <property type="entry name" value="AMP-binding_C"/>
    <property type="match status" value="1"/>
</dbReference>
<dbReference type="SUPFAM" id="SSF56801">
    <property type="entry name" value="Acetyl-CoA synthetase-like"/>
    <property type="match status" value="1"/>
</dbReference>
<dbReference type="PANTHER" id="PTHR24096:SF149">
    <property type="entry name" value="AMP-BINDING DOMAIN-CONTAINING PROTEIN-RELATED"/>
    <property type="match status" value="1"/>
</dbReference>
<evidence type="ECO:0000256" key="6">
    <source>
        <dbReference type="ARBA" id="ARBA00022676"/>
    </source>
</evidence>
<dbReference type="InterPro" id="IPR025110">
    <property type="entry name" value="AMP-bd_C"/>
</dbReference>
<evidence type="ECO:0000256" key="10">
    <source>
        <dbReference type="SAM" id="Phobius"/>
    </source>
</evidence>
<evidence type="ECO:0000256" key="5">
    <source>
        <dbReference type="ARBA" id="ARBA00022598"/>
    </source>
</evidence>
<dbReference type="Gene3D" id="2.30.38.10">
    <property type="entry name" value="Luciferase, Domain 3"/>
    <property type="match status" value="1"/>
</dbReference>
<keyword evidence="10" id="KW-1133">Transmembrane helix</keyword>
<dbReference type="InterPro" id="IPR020845">
    <property type="entry name" value="AMP-binding_CS"/>
</dbReference>
<keyword evidence="6" id="KW-0328">Glycosyltransferase</keyword>
<dbReference type="InterPro" id="IPR035595">
    <property type="entry name" value="UDP_glycos_trans_CS"/>
</dbReference>
<dbReference type="GO" id="GO:0016405">
    <property type="term" value="F:CoA-ligase activity"/>
    <property type="evidence" value="ECO:0007669"/>
    <property type="project" value="TreeGrafter"/>
</dbReference>
<comment type="catalytic activity">
    <reaction evidence="9">
        <text>glucuronate acceptor + UDP-alpha-D-glucuronate = acceptor beta-D-glucuronoside + UDP + H(+)</text>
        <dbReference type="Rhea" id="RHEA:21032"/>
        <dbReference type="ChEBI" id="CHEBI:15378"/>
        <dbReference type="ChEBI" id="CHEBI:58052"/>
        <dbReference type="ChEBI" id="CHEBI:58223"/>
        <dbReference type="ChEBI" id="CHEBI:132367"/>
        <dbReference type="ChEBI" id="CHEBI:132368"/>
        <dbReference type="EC" id="2.4.1.17"/>
    </reaction>
</comment>
<dbReference type="FunFam" id="3.40.50.2000:FF:000021">
    <property type="entry name" value="UDP-glucuronosyltransferase"/>
    <property type="match status" value="1"/>
</dbReference>
<comment type="similarity">
    <text evidence="2">Belongs to the ATP-dependent AMP-binding enzyme family.</text>
</comment>
<dbReference type="AlphaFoldDB" id="A0A914WB00"/>
<feature type="domain" description="AMP-binding enzyme C-terminal" evidence="12">
    <location>
        <begin position="450"/>
        <end position="526"/>
    </location>
</feature>
<organism evidence="13 14">
    <name type="scientific">Plectus sambesii</name>
    <dbReference type="NCBI Taxonomy" id="2011161"/>
    <lineage>
        <taxon>Eukaryota</taxon>
        <taxon>Metazoa</taxon>
        <taxon>Ecdysozoa</taxon>
        <taxon>Nematoda</taxon>
        <taxon>Chromadorea</taxon>
        <taxon>Plectida</taxon>
        <taxon>Plectina</taxon>
        <taxon>Plectoidea</taxon>
        <taxon>Plectidae</taxon>
        <taxon>Plectus</taxon>
    </lineage>
</organism>
<dbReference type="PROSITE" id="PS00455">
    <property type="entry name" value="AMP_BINDING"/>
    <property type="match status" value="1"/>
</dbReference>
<keyword evidence="10" id="KW-0812">Transmembrane</keyword>
<dbReference type="CDD" id="cd05911">
    <property type="entry name" value="Firefly_Luc_like"/>
    <property type="match status" value="1"/>
</dbReference>
<keyword evidence="8" id="KW-0576">Peroxisome</keyword>
<dbReference type="FunFam" id="3.40.50.12780:FF:000003">
    <property type="entry name" value="Long-chain-fatty-acid--CoA ligase FadD"/>
    <property type="match status" value="1"/>
</dbReference>
<dbReference type="PANTHER" id="PTHR24096">
    <property type="entry name" value="LONG-CHAIN-FATTY-ACID--COA LIGASE"/>
    <property type="match status" value="1"/>
</dbReference>
<feature type="transmembrane region" description="Helical" evidence="10">
    <location>
        <begin position="1039"/>
        <end position="1062"/>
    </location>
</feature>
<dbReference type="SUPFAM" id="SSF53756">
    <property type="entry name" value="UDP-Glycosyltransferase/glycogen phosphorylase"/>
    <property type="match status" value="1"/>
</dbReference>
<sequence length="1076" mass="119667">MTTIRSSFKCVPAPENVSLPDYFLQEIETFGDSPAFIWPKTEEIITFADLRVKIKQLCAGLQILGLKKGDVCGTYMGNNPEFVMLFLAAQRLGVVVTTCNPAYTPEEIVHQFSDSRVSYIFTEEEYIQRVEQAKASLPTVKKIILLESDSENRKYETLQNIWNSAKPGDDAILPQIHPKEDLAFILYSSGTTGLPKGVMTSHYGFIANLHTIKSLEYANGEMLLLDKNDTVMGVLPFFHAGGIITILFMLLQGAKIVINTRFEPQEFLAMIQKYKVTTLNLVPPVIVFLAKSPLVDKYDLKSLKNIYIGAAPVPMAVADEARKRLNIHNLIQLFGMTELGIIAFMSPVTAQSRRKDGTCGVLMPGLECKVIDPVSGVLCGPMDDGELWIKSPSVMKGYLRNPVATKETLMPGGWLRTGDIGHYDKDHYFFIIDRLKELIKVRGWQVAPAEIEAVLLRHKSIADCSVIGIPDLYSGELPRAYIVLKAGENASTEEIAEFVKGHVSSYKQLAGGVEFVTDLPKTASGKKITGRQGRTVTHIYKSTVGRPWSKMVLYYCLIAFLALFAACDSYKVLVYSPAMGHSHVNFLGKIADTLLDAGHEVLVFLPVMDPELLTNGTNRAKVLRFETGMDPSILNGHSLKTDPFDEKRDIQDDGNLEIFTKIMMDSCEAQISNKELMKTLADYHFDVAITEVFDYCAFGMFKLLNIPSHISACAAPLTDTIGDLFGVPEPLSYVPSLFGSFTDEMGYIDRATNVFMSQFWRHSLRNLLDKQNQLFQRYHGSDFPCLETLAKKSGVAFINANEFVEFPRPVTHRIIYVGGIGVPKPKPLPKDLEDLVRSAKKGVILLSFGSIAKSILLPSEKKMAILNTFASFPEYTFIWKYELPDGEKELFSNYSNVHRMKWVPQVDLLNHPNVIAFITHGGANSMTEAIQSGTPTVAIPLLGDQAHNVAVGVKRGVSVLVLKQNLNAETLTTALREVLNNKMYGVNAKRLAEMIEKKPVKPKEMIVKWTEFVAEFQDLSNLDIAGRDLSFITYFCIDIFAPAIVLLIAVVAVVMKFVTVLGRKASGMFATKQKQS</sequence>
<feature type="domain" description="AMP-dependent synthetase/ligase" evidence="11">
    <location>
        <begin position="26"/>
        <end position="399"/>
    </location>
</feature>
<dbReference type="Gene3D" id="3.40.50.980">
    <property type="match status" value="2"/>
</dbReference>
<evidence type="ECO:0000313" key="13">
    <source>
        <dbReference type="Proteomes" id="UP000887566"/>
    </source>
</evidence>
<dbReference type="CDD" id="cd03784">
    <property type="entry name" value="GT1_Gtf-like"/>
    <property type="match status" value="1"/>
</dbReference>
<dbReference type="Proteomes" id="UP000887566">
    <property type="component" value="Unplaced"/>
</dbReference>
<keyword evidence="5" id="KW-0436">Ligase</keyword>
<keyword evidence="7" id="KW-0808">Transferase</keyword>
<dbReference type="EC" id="2.4.1.17" evidence="4"/>
<evidence type="ECO:0000259" key="11">
    <source>
        <dbReference type="Pfam" id="PF00501"/>
    </source>
</evidence>
<evidence type="ECO:0000313" key="14">
    <source>
        <dbReference type="WBParaSite" id="PSAMB.scaffold3729size17105.g22322.t1"/>
    </source>
</evidence>
<feature type="transmembrane region" description="Helical" evidence="10">
    <location>
        <begin position="231"/>
        <end position="251"/>
    </location>
</feature>
<evidence type="ECO:0000256" key="9">
    <source>
        <dbReference type="ARBA" id="ARBA00047475"/>
    </source>
</evidence>
<evidence type="ECO:0000256" key="3">
    <source>
        <dbReference type="ARBA" id="ARBA00009995"/>
    </source>
</evidence>
<keyword evidence="10" id="KW-0472">Membrane</keyword>
<comment type="subcellular location">
    <subcellularLocation>
        <location evidence="1">Peroxisome</location>
    </subcellularLocation>
</comment>
<dbReference type="InterPro" id="IPR002213">
    <property type="entry name" value="UDP_glucos_trans"/>
</dbReference>
<reference evidence="14" key="1">
    <citation type="submission" date="2022-11" db="UniProtKB">
        <authorList>
            <consortium name="WormBaseParasite"/>
        </authorList>
    </citation>
    <scope>IDENTIFICATION</scope>
</reference>
<evidence type="ECO:0000256" key="7">
    <source>
        <dbReference type="ARBA" id="ARBA00022679"/>
    </source>
</evidence>
<dbReference type="InterPro" id="IPR045851">
    <property type="entry name" value="AMP-bd_C_sf"/>
</dbReference>
<comment type="similarity">
    <text evidence="3">Belongs to the UDP-glycosyltransferase family.</text>
</comment>
<dbReference type="Pfam" id="PF00201">
    <property type="entry name" value="UDPGT"/>
    <property type="match status" value="1"/>
</dbReference>